<gene>
    <name evidence="1" type="ORF">MANES_10G031900</name>
</gene>
<proteinExistence type="predicted"/>
<name>A0A2C9V4F2_MANES</name>
<evidence type="ECO:0000313" key="1">
    <source>
        <dbReference type="EMBL" id="OAY38646.1"/>
    </source>
</evidence>
<dbReference type="AlphaFoldDB" id="A0A2C9V4F2"/>
<organism evidence="1">
    <name type="scientific">Manihot esculenta</name>
    <name type="common">Cassava</name>
    <name type="synonym">Jatropha manihot</name>
    <dbReference type="NCBI Taxonomy" id="3983"/>
    <lineage>
        <taxon>Eukaryota</taxon>
        <taxon>Viridiplantae</taxon>
        <taxon>Streptophyta</taxon>
        <taxon>Embryophyta</taxon>
        <taxon>Tracheophyta</taxon>
        <taxon>Spermatophyta</taxon>
        <taxon>Magnoliopsida</taxon>
        <taxon>eudicotyledons</taxon>
        <taxon>Gunneridae</taxon>
        <taxon>Pentapetalae</taxon>
        <taxon>rosids</taxon>
        <taxon>fabids</taxon>
        <taxon>Malpighiales</taxon>
        <taxon>Euphorbiaceae</taxon>
        <taxon>Crotonoideae</taxon>
        <taxon>Manihoteae</taxon>
        <taxon>Manihot</taxon>
    </lineage>
</organism>
<sequence length="41" mass="4541">MEGDQFTLVTVRLTNNSADPPIIQAWIFVLASHSISVVDVR</sequence>
<accession>A0A2C9V4F2</accession>
<protein>
    <submittedName>
        <fullName evidence="1">Uncharacterized protein</fullName>
    </submittedName>
</protein>
<reference evidence="1" key="1">
    <citation type="submission" date="2016-02" db="EMBL/GenBank/DDBJ databases">
        <title>WGS assembly of Manihot esculenta.</title>
        <authorList>
            <person name="Bredeson J.V."/>
            <person name="Prochnik S.E."/>
            <person name="Lyons J.B."/>
            <person name="Schmutz J."/>
            <person name="Grimwood J."/>
            <person name="Vrebalov J."/>
            <person name="Bart R.S."/>
            <person name="Amuge T."/>
            <person name="Ferguson M.E."/>
            <person name="Green R."/>
            <person name="Putnam N."/>
            <person name="Stites J."/>
            <person name="Rounsley S."/>
            <person name="Rokhsar D.S."/>
        </authorList>
    </citation>
    <scope>NUCLEOTIDE SEQUENCE [LARGE SCALE GENOMIC DNA]</scope>
    <source>
        <tissue evidence="1">Leaf</tissue>
    </source>
</reference>
<dbReference type="EMBL" id="CM004396">
    <property type="protein sequence ID" value="OAY38646.1"/>
    <property type="molecule type" value="Genomic_DNA"/>
</dbReference>